<name>A0AAW2NM97_9LAMI</name>
<dbReference type="EMBL" id="JACGWK010000007">
    <property type="protein sequence ID" value="KAL0344127.1"/>
    <property type="molecule type" value="Genomic_DNA"/>
</dbReference>
<gene>
    <name evidence="3" type="ORF">Sangu_1300100</name>
</gene>
<accession>A0AAW2NM97</accession>
<comment type="caution">
    <text evidence="3">The sequence shown here is derived from an EMBL/GenBank/DDBJ whole genome shotgun (WGS) entry which is preliminary data.</text>
</comment>
<keyword evidence="2" id="KW-0677">Repeat</keyword>
<dbReference type="GO" id="GO:0005829">
    <property type="term" value="C:cytosol"/>
    <property type="evidence" value="ECO:0007669"/>
    <property type="project" value="TreeGrafter"/>
</dbReference>
<evidence type="ECO:0000313" key="3">
    <source>
        <dbReference type="EMBL" id="KAL0344127.1"/>
    </source>
</evidence>
<sequence>MHRNDDGSKLSGSGCGGADGFSIEEPQDADYPRISSLSYDLESQIFARFPISEFWKLCLVNKRCWGLLKSGEVYNIRREIGFKEPSIFMSATGQSTWWAFDREFKSRRELRFFHPMFVSSMEIKNHFVPAPICLFRQGVGWSCGLEV</sequence>
<evidence type="ECO:0000256" key="2">
    <source>
        <dbReference type="ARBA" id="ARBA00022737"/>
    </source>
</evidence>
<keyword evidence="1" id="KW-0880">Kelch repeat</keyword>
<dbReference type="AlphaFoldDB" id="A0AAW2NM97"/>
<proteinExistence type="predicted"/>
<dbReference type="PANTHER" id="PTHR46122">
    <property type="entry name" value="GALACTOSE OXIDASE/KELCH REPEAT PROTEIN-RELATED"/>
    <property type="match status" value="1"/>
</dbReference>
<reference evidence="3" key="1">
    <citation type="submission" date="2020-06" db="EMBL/GenBank/DDBJ databases">
        <authorList>
            <person name="Li T."/>
            <person name="Hu X."/>
            <person name="Zhang T."/>
            <person name="Song X."/>
            <person name="Zhang H."/>
            <person name="Dai N."/>
            <person name="Sheng W."/>
            <person name="Hou X."/>
            <person name="Wei L."/>
        </authorList>
    </citation>
    <scope>NUCLEOTIDE SEQUENCE</scope>
    <source>
        <strain evidence="3">G01</strain>
        <tissue evidence="3">Leaf</tissue>
    </source>
</reference>
<reference evidence="3" key="2">
    <citation type="journal article" date="2024" name="Plant">
        <title>Genomic evolution and insights into agronomic trait innovations of Sesamum species.</title>
        <authorList>
            <person name="Miao H."/>
            <person name="Wang L."/>
            <person name="Qu L."/>
            <person name="Liu H."/>
            <person name="Sun Y."/>
            <person name="Le M."/>
            <person name="Wang Q."/>
            <person name="Wei S."/>
            <person name="Zheng Y."/>
            <person name="Lin W."/>
            <person name="Duan Y."/>
            <person name="Cao H."/>
            <person name="Xiong S."/>
            <person name="Wang X."/>
            <person name="Wei L."/>
            <person name="Li C."/>
            <person name="Ma Q."/>
            <person name="Ju M."/>
            <person name="Zhao R."/>
            <person name="Li G."/>
            <person name="Mu C."/>
            <person name="Tian Q."/>
            <person name="Mei H."/>
            <person name="Zhang T."/>
            <person name="Gao T."/>
            <person name="Zhang H."/>
        </authorList>
    </citation>
    <scope>NUCLEOTIDE SEQUENCE</scope>
    <source>
        <strain evidence="3">G01</strain>
    </source>
</reference>
<dbReference type="PANTHER" id="PTHR46122:SF5">
    <property type="entry name" value="F-BOX DOMAIN-CONTAINING PROTEIN"/>
    <property type="match status" value="1"/>
</dbReference>
<organism evidence="3">
    <name type="scientific">Sesamum angustifolium</name>
    <dbReference type="NCBI Taxonomy" id="2727405"/>
    <lineage>
        <taxon>Eukaryota</taxon>
        <taxon>Viridiplantae</taxon>
        <taxon>Streptophyta</taxon>
        <taxon>Embryophyta</taxon>
        <taxon>Tracheophyta</taxon>
        <taxon>Spermatophyta</taxon>
        <taxon>Magnoliopsida</taxon>
        <taxon>eudicotyledons</taxon>
        <taxon>Gunneridae</taxon>
        <taxon>Pentapetalae</taxon>
        <taxon>asterids</taxon>
        <taxon>lamiids</taxon>
        <taxon>Lamiales</taxon>
        <taxon>Pedaliaceae</taxon>
        <taxon>Sesamum</taxon>
    </lineage>
</organism>
<protein>
    <submittedName>
        <fullName evidence="3">F-box/kelch-repeat protein</fullName>
    </submittedName>
</protein>
<dbReference type="InterPro" id="IPR052439">
    <property type="entry name" value="F-box/Kelch-repeat"/>
</dbReference>
<evidence type="ECO:0000256" key="1">
    <source>
        <dbReference type="ARBA" id="ARBA00022441"/>
    </source>
</evidence>